<evidence type="ECO:0000313" key="1">
    <source>
        <dbReference type="EMBL" id="KEH17614.1"/>
    </source>
</evidence>
<organism evidence="1 3">
    <name type="scientific">Medicago truncatula</name>
    <name type="common">Barrel medic</name>
    <name type="synonym">Medicago tribuloides</name>
    <dbReference type="NCBI Taxonomy" id="3880"/>
    <lineage>
        <taxon>Eukaryota</taxon>
        <taxon>Viridiplantae</taxon>
        <taxon>Streptophyta</taxon>
        <taxon>Embryophyta</taxon>
        <taxon>Tracheophyta</taxon>
        <taxon>Spermatophyta</taxon>
        <taxon>Magnoliopsida</taxon>
        <taxon>eudicotyledons</taxon>
        <taxon>Gunneridae</taxon>
        <taxon>Pentapetalae</taxon>
        <taxon>rosids</taxon>
        <taxon>fabids</taxon>
        <taxon>Fabales</taxon>
        <taxon>Fabaceae</taxon>
        <taxon>Papilionoideae</taxon>
        <taxon>50 kb inversion clade</taxon>
        <taxon>NPAAA clade</taxon>
        <taxon>Hologalegina</taxon>
        <taxon>IRL clade</taxon>
        <taxon>Trifolieae</taxon>
        <taxon>Medicago</taxon>
    </lineage>
</organism>
<dbReference type="Proteomes" id="UP000002051">
    <property type="component" value="Unassembled WGS sequence"/>
</dbReference>
<dbReference type="HOGENOM" id="CLU_2336898_0_0_1"/>
<reference evidence="1 3" key="2">
    <citation type="journal article" date="2014" name="BMC Genomics">
        <title>An improved genome release (version Mt4.0) for the model legume Medicago truncatula.</title>
        <authorList>
            <person name="Tang H."/>
            <person name="Krishnakumar V."/>
            <person name="Bidwell S."/>
            <person name="Rosen B."/>
            <person name="Chan A."/>
            <person name="Zhou S."/>
            <person name="Gentzbittel L."/>
            <person name="Childs K.L."/>
            <person name="Yandell M."/>
            <person name="Gundlach H."/>
            <person name="Mayer K.F."/>
            <person name="Schwartz D.C."/>
            <person name="Town C.D."/>
        </authorList>
    </citation>
    <scope>GENOME REANNOTATION</scope>
    <source>
        <strain evidence="1">A17</strain>
        <strain evidence="2 3">cv. Jemalong A17</strain>
    </source>
</reference>
<name>A0A072TJ71_MEDTR</name>
<dbReference type="EMBL" id="KL402730">
    <property type="protein sequence ID" value="KEH17614.1"/>
    <property type="molecule type" value="Genomic_DNA"/>
</dbReference>
<dbReference type="EnsemblPlants" id="KEH17614">
    <property type="protein sequence ID" value="KEH17614"/>
    <property type="gene ID" value="MTR_0005s0240"/>
</dbReference>
<keyword evidence="3" id="KW-1185">Reference proteome</keyword>
<reference evidence="1 3" key="1">
    <citation type="journal article" date="2011" name="Nature">
        <title>The Medicago genome provides insight into the evolution of rhizobial symbioses.</title>
        <authorList>
            <person name="Young N.D."/>
            <person name="Debelle F."/>
            <person name="Oldroyd G.E."/>
            <person name="Geurts R."/>
            <person name="Cannon S.B."/>
            <person name="Udvardi M.K."/>
            <person name="Benedito V.A."/>
            <person name="Mayer K.F."/>
            <person name="Gouzy J."/>
            <person name="Schoof H."/>
            <person name="Van de Peer Y."/>
            <person name="Proost S."/>
            <person name="Cook D.R."/>
            <person name="Meyers B.C."/>
            <person name="Spannagl M."/>
            <person name="Cheung F."/>
            <person name="De Mita S."/>
            <person name="Krishnakumar V."/>
            <person name="Gundlach H."/>
            <person name="Zhou S."/>
            <person name="Mudge J."/>
            <person name="Bharti A.K."/>
            <person name="Murray J.D."/>
            <person name="Naoumkina M.A."/>
            <person name="Rosen B."/>
            <person name="Silverstein K.A."/>
            <person name="Tang H."/>
            <person name="Rombauts S."/>
            <person name="Zhao P.X."/>
            <person name="Zhou P."/>
            <person name="Barbe V."/>
            <person name="Bardou P."/>
            <person name="Bechner M."/>
            <person name="Bellec A."/>
            <person name="Berger A."/>
            <person name="Berges H."/>
            <person name="Bidwell S."/>
            <person name="Bisseling T."/>
            <person name="Choisne N."/>
            <person name="Couloux A."/>
            <person name="Denny R."/>
            <person name="Deshpande S."/>
            <person name="Dai X."/>
            <person name="Doyle J.J."/>
            <person name="Dudez A.M."/>
            <person name="Farmer A.D."/>
            <person name="Fouteau S."/>
            <person name="Franken C."/>
            <person name="Gibelin C."/>
            <person name="Gish J."/>
            <person name="Goldstein S."/>
            <person name="Gonzalez A.J."/>
            <person name="Green P.J."/>
            <person name="Hallab A."/>
            <person name="Hartog M."/>
            <person name="Hua A."/>
            <person name="Humphray S.J."/>
            <person name="Jeong D.H."/>
            <person name="Jing Y."/>
            <person name="Jocker A."/>
            <person name="Kenton S.M."/>
            <person name="Kim D.J."/>
            <person name="Klee K."/>
            <person name="Lai H."/>
            <person name="Lang C."/>
            <person name="Lin S."/>
            <person name="Macmil S.L."/>
            <person name="Magdelenat G."/>
            <person name="Matthews L."/>
            <person name="McCorrison J."/>
            <person name="Monaghan E.L."/>
            <person name="Mun J.H."/>
            <person name="Najar F.Z."/>
            <person name="Nicholson C."/>
            <person name="Noirot C."/>
            <person name="O'Bleness M."/>
            <person name="Paule C.R."/>
            <person name="Poulain J."/>
            <person name="Prion F."/>
            <person name="Qin B."/>
            <person name="Qu C."/>
            <person name="Retzel E.F."/>
            <person name="Riddle C."/>
            <person name="Sallet E."/>
            <person name="Samain S."/>
            <person name="Samson N."/>
            <person name="Sanders I."/>
            <person name="Saurat O."/>
            <person name="Scarpelli C."/>
            <person name="Schiex T."/>
            <person name="Segurens B."/>
            <person name="Severin A.J."/>
            <person name="Sherrier D.J."/>
            <person name="Shi R."/>
            <person name="Sims S."/>
            <person name="Singer S.R."/>
            <person name="Sinharoy S."/>
            <person name="Sterck L."/>
            <person name="Viollet A."/>
            <person name="Wang B.B."/>
            <person name="Wang K."/>
            <person name="Wang M."/>
            <person name="Wang X."/>
            <person name="Warfsmann J."/>
            <person name="Weissenbach J."/>
            <person name="White D.D."/>
            <person name="White J.D."/>
            <person name="Wiley G.B."/>
            <person name="Wincker P."/>
            <person name="Xing Y."/>
            <person name="Yang L."/>
            <person name="Yao Z."/>
            <person name="Ying F."/>
            <person name="Zhai J."/>
            <person name="Zhou L."/>
            <person name="Zuber A."/>
            <person name="Denarie J."/>
            <person name="Dixon R.A."/>
            <person name="May G.D."/>
            <person name="Schwartz D.C."/>
            <person name="Rogers J."/>
            <person name="Quetier F."/>
            <person name="Town C.D."/>
            <person name="Roe B.A."/>
        </authorList>
    </citation>
    <scope>NUCLEOTIDE SEQUENCE [LARGE SCALE GENOMIC DNA]</scope>
    <source>
        <strain evidence="1">A17</strain>
        <strain evidence="2 3">cv. Jemalong A17</strain>
    </source>
</reference>
<sequence length="98" mass="11364">MYDIAKEHRTHGEVKSTILESRVTTPFGKDYGFNCTCNKASTKFPKSTTTSKYYRERIFDGLSLGAKERDLELIRYENTEIWRQNISPPKSEAWHGPC</sequence>
<gene>
    <name evidence="1" type="ORF">MTR_0005s0240</name>
</gene>
<dbReference type="PaxDb" id="3880-AES79116"/>
<proteinExistence type="predicted"/>
<dbReference type="AlphaFoldDB" id="A0A072TJ71"/>
<evidence type="ECO:0000313" key="3">
    <source>
        <dbReference type="Proteomes" id="UP000002051"/>
    </source>
</evidence>
<evidence type="ECO:0000313" key="2">
    <source>
        <dbReference type="EnsemblPlants" id="KEH17614"/>
    </source>
</evidence>
<protein>
    <submittedName>
        <fullName evidence="1 2">Uncharacterized protein</fullName>
    </submittedName>
</protein>
<accession>A0A072TJ71</accession>
<reference evidence="2" key="3">
    <citation type="submission" date="2015-06" db="UniProtKB">
        <authorList>
            <consortium name="EnsemblPlants"/>
        </authorList>
    </citation>
    <scope>IDENTIFICATION</scope>
    <source>
        <strain evidence="2">cv. Jemalong A17</strain>
    </source>
</reference>